<sequence length="307" mass="34603">MASSLSLPSPLVARHLVLFPNRHLDVPRAATFFVNCSDHSISISTGTTNINPPVAKKRKRYRKLYPGEAEGITQEMRFVAMRLRNVDGKYVLKKNANRGGESGAGDSESKTEEEEEEGEVKERGGEEDGGGGTWNPSLEGFVKYLVDSKVVFETIERIVDESSDVAYAYFRRTGLERTERLSKDLEWFSSQGVALPLPGNPGTSYSKYLEELAEKSAPLFLSHFYNVYFSHIAGGQVIVSQVSDKILDGRELEFCKWDGDVEMLLKGVRENLNMLSEHWARHEKNKCLKETTKSFHYMGQIVRLIIL</sequence>
<name>A0ACB9QKM5_9MYRT</name>
<evidence type="ECO:0000313" key="1">
    <source>
        <dbReference type="EMBL" id="KAI4366417.1"/>
    </source>
</evidence>
<protein>
    <submittedName>
        <fullName evidence="1">Uncharacterized protein</fullName>
    </submittedName>
</protein>
<accession>A0ACB9QKM5</accession>
<comment type="caution">
    <text evidence="1">The sequence shown here is derived from an EMBL/GenBank/DDBJ whole genome shotgun (WGS) entry which is preliminary data.</text>
</comment>
<keyword evidence="2" id="KW-1185">Reference proteome</keyword>
<gene>
    <name evidence="1" type="ORF">MLD38_022298</name>
</gene>
<organism evidence="1 2">
    <name type="scientific">Melastoma candidum</name>
    <dbReference type="NCBI Taxonomy" id="119954"/>
    <lineage>
        <taxon>Eukaryota</taxon>
        <taxon>Viridiplantae</taxon>
        <taxon>Streptophyta</taxon>
        <taxon>Embryophyta</taxon>
        <taxon>Tracheophyta</taxon>
        <taxon>Spermatophyta</taxon>
        <taxon>Magnoliopsida</taxon>
        <taxon>eudicotyledons</taxon>
        <taxon>Gunneridae</taxon>
        <taxon>Pentapetalae</taxon>
        <taxon>rosids</taxon>
        <taxon>malvids</taxon>
        <taxon>Myrtales</taxon>
        <taxon>Melastomataceae</taxon>
        <taxon>Melastomatoideae</taxon>
        <taxon>Melastomateae</taxon>
        <taxon>Melastoma</taxon>
    </lineage>
</organism>
<dbReference type="EMBL" id="CM042885">
    <property type="protein sequence ID" value="KAI4366417.1"/>
    <property type="molecule type" value="Genomic_DNA"/>
</dbReference>
<proteinExistence type="predicted"/>
<reference evidence="2" key="1">
    <citation type="journal article" date="2023" name="Front. Plant Sci.">
        <title>Chromosomal-level genome assembly of Melastoma candidum provides insights into trichome evolution.</title>
        <authorList>
            <person name="Zhong Y."/>
            <person name="Wu W."/>
            <person name="Sun C."/>
            <person name="Zou P."/>
            <person name="Liu Y."/>
            <person name="Dai S."/>
            <person name="Zhou R."/>
        </authorList>
    </citation>
    <scope>NUCLEOTIDE SEQUENCE [LARGE SCALE GENOMIC DNA]</scope>
</reference>
<evidence type="ECO:0000313" key="2">
    <source>
        <dbReference type="Proteomes" id="UP001057402"/>
    </source>
</evidence>
<dbReference type="Proteomes" id="UP001057402">
    <property type="component" value="Chromosome 6"/>
</dbReference>